<organism evidence="10 11">
    <name type="scientific">Coccomyxa subellipsoidea (strain C-169)</name>
    <name type="common">Green microalga</name>
    <dbReference type="NCBI Taxonomy" id="574566"/>
    <lineage>
        <taxon>Eukaryota</taxon>
        <taxon>Viridiplantae</taxon>
        <taxon>Chlorophyta</taxon>
        <taxon>core chlorophytes</taxon>
        <taxon>Trebouxiophyceae</taxon>
        <taxon>Trebouxiophyceae incertae sedis</taxon>
        <taxon>Coccomyxaceae</taxon>
        <taxon>Coccomyxa</taxon>
        <taxon>Coccomyxa subellipsoidea</taxon>
    </lineage>
</organism>
<evidence type="ECO:0000313" key="10">
    <source>
        <dbReference type="EMBL" id="EIE22467.1"/>
    </source>
</evidence>
<dbReference type="Gene3D" id="2.160.10.10">
    <property type="entry name" value="Hexapeptide repeat proteins"/>
    <property type="match status" value="1"/>
</dbReference>
<dbReference type="RefSeq" id="XP_005647011.1">
    <property type="nucleotide sequence ID" value="XM_005646954.1"/>
</dbReference>
<dbReference type="STRING" id="574566.I0YVP8"/>
<dbReference type="InterPro" id="IPR011004">
    <property type="entry name" value="Trimer_LpxA-like_sf"/>
</dbReference>
<dbReference type="PANTHER" id="PTHR43523">
    <property type="entry name" value="GLUCOSE-1-PHOSPHATE ADENYLYLTRANSFERASE-RELATED"/>
    <property type="match status" value="1"/>
</dbReference>
<dbReference type="InterPro" id="IPR005836">
    <property type="entry name" value="ADP_Glu_pyroP_CS"/>
</dbReference>
<dbReference type="SUPFAM" id="SSF53448">
    <property type="entry name" value="Nucleotide-diphospho-sugar transferases"/>
    <property type="match status" value="1"/>
</dbReference>
<dbReference type="GO" id="GO:0005524">
    <property type="term" value="F:ATP binding"/>
    <property type="evidence" value="ECO:0007669"/>
    <property type="project" value="UniProtKB-KW"/>
</dbReference>
<evidence type="ECO:0000256" key="6">
    <source>
        <dbReference type="ARBA" id="ARBA00022695"/>
    </source>
</evidence>
<dbReference type="EMBL" id="AGSI01000010">
    <property type="protein sequence ID" value="EIE22467.1"/>
    <property type="molecule type" value="Genomic_DNA"/>
</dbReference>
<dbReference type="AlphaFoldDB" id="I0YVP8"/>
<dbReference type="GO" id="GO:0005978">
    <property type="term" value="P:glycogen biosynthetic process"/>
    <property type="evidence" value="ECO:0007669"/>
    <property type="project" value="InterPro"/>
</dbReference>
<dbReference type="PROSITE" id="PS00809">
    <property type="entry name" value="ADP_GLC_PYROPHOSPH_2"/>
    <property type="match status" value="1"/>
</dbReference>
<evidence type="ECO:0000256" key="3">
    <source>
        <dbReference type="ARBA" id="ARBA00012460"/>
    </source>
</evidence>
<dbReference type="GeneID" id="17040454"/>
<name>I0YVP8_COCSC</name>
<evidence type="ECO:0000256" key="4">
    <source>
        <dbReference type="ARBA" id="ARBA00022533"/>
    </source>
</evidence>
<evidence type="ECO:0000256" key="5">
    <source>
        <dbReference type="ARBA" id="ARBA00022679"/>
    </source>
</evidence>
<evidence type="ECO:0000313" key="11">
    <source>
        <dbReference type="Proteomes" id="UP000007264"/>
    </source>
</evidence>
<protein>
    <recommendedName>
        <fullName evidence="3">glucose-1-phosphate adenylyltransferase</fullName>
        <ecNumber evidence="3">2.7.7.27</ecNumber>
    </recommendedName>
</protein>
<reference evidence="10 11" key="1">
    <citation type="journal article" date="2012" name="Genome Biol.">
        <title>The genome of the polar eukaryotic microalga coccomyxa subellipsoidea reveals traits of cold adaptation.</title>
        <authorList>
            <person name="Blanc G."/>
            <person name="Agarkova I."/>
            <person name="Grimwood J."/>
            <person name="Kuo A."/>
            <person name="Brueggeman A."/>
            <person name="Dunigan D."/>
            <person name="Gurnon J."/>
            <person name="Ladunga I."/>
            <person name="Lindquist E."/>
            <person name="Lucas S."/>
            <person name="Pangilinan J."/>
            <person name="Proschold T."/>
            <person name="Salamov A."/>
            <person name="Schmutz J."/>
            <person name="Weeks D."/>
            <person name="Yamada T."/>
            <person name="Claverie J.M."/>
            <person name="Grigoriev I."/>
            <person name="Van Etten J."/>
            <person name="Lomsadze A."/>
            <person name="Borodovsky M."/>
        </authorList>
    </citation>
    <scope>NUCLEOTIDE SEQUENCE [LARGE SCALE GENOMIC DNA]</scope>
    <source>
        <strain evidence="10 11">C-169</strain>
    </source>
</reference>
<evidence type="ECO:0000256" key="8">
    <source>
        <dbReference type="ARBA" id="ARBA00022840"/>
    </source>
</evidence>
<keyword evidence="6" id="KW-0548">Nucleotidyltransferase</keyword>
<dbReference type="KEGG" id="csl:COCSUDRAFT_29736"/>
<dbReference type="OrthoDB" id="424572at2759"/>
<comment type="similarity">
    <text evidence="2">Belongs to the bacterial/plant glucose-1-phosphate adenylyltransferase family.</text>
</comment>
<evidence type="ECO:0000256" key="1">
    <source>
        <dbReference type="ARBA" id="ARBA00000956"/>
    </source>
</evidence>
<evidence type="ECO:0000256" key="2">
    <source>
        <dbReference type="ARBA" id="ARBA00010443"/>
    </source>
</evidence>
<sequence length="539" mass="58204">MHTSCEAPLRGSQHTSLGGSNLCGRTSHLLATPSARTCRSEAPVVKAHARRADLSVAAQAVTESAEDLSIKTLDRPVEPLAQPRGLSRTTSKIGVITVEDISKSVHAIILAGGSSDNPLARYRAMPAVELGSSTQLIDISISNCIRSGVNKLYVLTQFNSHMLNTHIGNAYPPAVFGGPGKQGFVDVLACHQTPTEASWYRGSADAVRRNLPVILEDYRGTMLPDDMLILSGQALYRMDYGALLRTHRENNADITIATHSVGWKQASLRGITRVDPSGLVREFEEKPSADRLAALEGGSKNATPEDPFEASMGIYMFRREVLERLLLQNEDHFGDKAGPDTHFGYDVIPHALRDGLTIVAHYHPGYWRDVNSLRDFYEVNLELALPGAPISFYEVEEGIISSGHVLPPALIHNCEVENSLVGEGSVLRGSTIRGCVLGNNTYVGEGCTLEQTLVLGNDYYTNDKTRAASLEKGESALGIGANTVIRGAILDDNVSIGENVRITNEQGITDADRTEEGFVIQDSIVTILRNAAIPAGTVI</sequence>
<keyword evidence="5" id="KW-0808">Transferase</keyword>
<evidence type="ECO:0000256" key="7">
    <source>
        <dbReference type="ARBA" id="ARBA00022741"/>
    </source>
</evidence>
<gene>
    <name evidence="10" type="ORF">COCSUDRAFT_29736</name>
</gene>
<dbReference type="CDD" id="cd04651">
    <property type="entry name" value="LbH_G1P_AT_C"/>
    <property type="match status" value="1"/>
</dbReference>
<dbReference type="InterPro" id="IPR005835">
    <property type="entry name" value="NTP_transferase_dom"/>
</dbReference>
<keyword evidence="11" id="KW-1185">Reference proteome</keyword>
<dbReference type="InterPro" id="IPR011831">
    <property type="entry name" value="ADP-Glc_PPase"/>
</dbReference>
<dbReference type="Pfam" id="PF00483">
    <property type="entry name" value="NTP_transferase"/>
    <property type="match status" value="1"/>
</dbReference>
<keyword evidence="8" id="KW-0067">ATP-binding</keyword>
<keyword evidence="4" id="KW-0021">Allosteric enzyme</keyword>
<dbReference type="PANTHER" id="PTHR43523:SF12">
    <property type="entry name" value="GLUCOSE-1-PHOSPHATE ADENYLYLTRANSFERASE LARGE SUBUNIT 1, CHLOROPLASTIC-RELATED"/>
    <property type="match status" value="1"/>
</dbReference>
<accession>I0YVP8</accession>
<comment type="caution">
    <text evidence="10">The sequence shown here is derived from an EMBL/GenBank/DDBJ whole genome shotgun (WGS) entry which is preliminary data.</text>
</comment>
<dbReference type="GO" id="GO:0008878">
    <property type="term" value="F:glucose-1-phosphate adenylyltransferase activity"/>
    <property type="evidence" value="ECO:0007669"/>
    <property type="project" value="UniProtKB-EC"/>
</dbReference>
<keyword evidence="7" id="KW-0547">Nucleotide-binding</keyword>
<dbReference type="EC" id="2.7.7.27" evidence="3"/>
<evidence type="ECO:0000259" key="9">
    <source>
        <dbReference type="Pfam" id="PF00483"/>
    </source>
</evidence>
<dbReference type="InterPro" id="IPR029044">
    <property type="entry name" value="Nucleotide-diphossugar_trans"/>
</dbReference>
<dbReference type="Gene3D" id="3.90.550.10">
    <property type="entry name" value="Spore Coat Polysaccharide Biosynthesis Protein SpsA, Chain A"/>
    <property type="match status" value="1"/>
</dbReference>
<proteinExistence type="inferred from homology"/>
<comment type="catalytic activity">
    <reaction evidence="1">
        <text>alpha-D-glucose 1-phosphate + ATP + H(+) = ADP-alpha-D-glucose + diphosphate</text>
        <dbReference type="Rhea" id="RHEA:12120"/>
        <dbReference type="ChEBI" id="CHEBI:15378"/>
        <dbReference type="ChEBI" id="CHEBI:30616"/>
        <dbReference type="ChEBI" id="CHEBI:33019"/>
        <dbReference type="ChEBI" id="CHEBI:57498"/>
        <dbReference type="ChEBI" id="CHEBI:58601"/>
        <dbReference type="EC" id="2.7.7.27"/>
    </reaction>
</comment>
<dbReference type="Pfam" id="PF25247">
    <property type="entry name" value="LbH_GLGC"/>
    <property type="match status" value="1"/>
</dbReference>
<dbReference type="CDD" id="cd02508">
    <property type="entry name" value="ADP_Glucose_PP"/>
    <property type="match status" value="1"/>
</dbReference>
<dbReference type="SUPFAM" id="SSF51161">
    <property type="entry name" value="Trimeric LpxA-like enzymes"/>
    <property type="match status" value="1"/>
</dbReference>
<feature type="domain" description="Nucleotidyl transferase" evidence="9">
    <location>
        <begin position="107"/>
        <end position="383"/>
    </location>
</feature>
<dbReference type="Proteomes" id="UP000007264">
    <property type="component" value="Unassembled WGS sequence"/>
</dbReference>
<dbReference type="eggNOG" id="KOG1322">
    <property type="taxonomic scope" value="Eukaryota"/>
</dbReference>